<dbReference type="AlphaFoldDB" id="A0A812VZE7"/>
<sequence length="127" mass="14658">EDDDEVEDDEDEDMPKKTGESAKEAKHLDSLTDAIDEDKTTSSKVDAKEVQAKLDEFNKRKEEADRKRAEREKQLAQERIKKEDLDLMCSELPLCERDVLERLLRVHRGDLKEALRSAVRTFPTNSA</sequence>
<keyword evidence="5" id="KW-1185">Reference proteome</keyword>
<dbReference type="EMBL" id="CAJNIZ010043146">
    <property type="protein sequence ID" value="CAE7651199.1"/>
    <property type="molecule type" value="Genomic_DNA"/>
</dbReference>
<feature type="non-terminal residue" evidence="4">
    <location>
        <position position="127"/>
    </location>
</feature>
<feature type="domain" description="Nascent polypeptide-associated complex subunit alpha-like UBA" evidence="3">
    <location>
        <begin position="80"/>
        <end position="118"/>
    </location>
</feature>
<organism evidence="4 5">
    <name type="scientific">Symbiodinium pilosum</name>
    <name type="common">Dinoflagellate</name>
    <dbReference type="NCBI Taxonomy" id="2952"/>
    <lineage>
        <taxon>Eukaryota</taxon>
        <taxon>Sar</taxon>
        <taxon>Alveolata</taxon>
        <taxon>Dinophyceae</taxon>
        <taxon>Suessiales</taxon>
        <taxon>Symbiodiniaceae</taxon>
        <taxon>Symbiodinium</taxon>
    </lineage>
</organism>
<feature type="compositionally biased region" description="Basic and acidic residues" evidence="2">
    <location>
        <begin position="37"/>
        <end position="47"/>
    </location>
</feature>
<reference evidence="4" key="1">
    <citation type="submission" date="2021-02" db="EMBL/GenBank/DDBJ databases">
        <authorList>
            <person name="Dougan E. K."/>
            <person name="Rhodes N."/>
            <person name="Thang M."/>
            <person name="Chan C."/>
        </authorList>
    </citation>
    <scope>NUCLEOTIDE SEQUENCE</scope>
</reference>
<dbReference type="GO" id="GO:0050821">
    <property type="term" value="P:protein stabilization"/>
    <property type="evidence" value="ECO:0007669"/>
    <property type="project" value="TreeGrafter"/>
</dbReference>
<feature type="coiled-coil region" evidence="1">
    <location>
        <begin position="47"/>
        <end position="86"/>
    </location>
</feature>
<name>A0A812VZE7_SYMPI</name>
<proteinExistence type="predicted"/>
<dbReference type="OrthoDB" id="285219at2759"/>
<feature type="compositionally biased region" description="Acidic residues" evidence="2">
    <location>
        <begin position="1"/>
        <end position="13"/>
    </location>
</feature>
<protein>
    <submittedName>
        <fullName evidence="4">HYPK protein</fullName>
    </submittedName>
</protein>
<evidence type="ECO:0000313" key="4">
    <source>
        <dbReference type="EMBL" id="CAE7651199.1"/>
    </source>
</evidence>
<keyword evidence="1" id="KW-0175">Coiled coil</keyword>
<dbReference type="PANTHER" id="PTHR31184:SF2">
    <property type="entry name" value="HUNTINGTIN-INTERACTING PROTEIN K"/>
    <property type="match status" value="1"/>
</dbReference>
<dbReference type="Pfam" id="PF19026">
    <property type="entry name" value="UBA_HYPK"/>
    <property type="match status" value="1"/>
</dbReference>
<evidence type="ECO:0000259" key="3">
    <source>
        <dbReference type="Pfam" id="PF19026"/>
    </source>
</evidence>
<evidence type="ECO:0000313" key="5">
    <source>
        <dbReference type="Proteomes" id="UP000649617"/>
    </source>
</evidence>
<comment type="caution">
    <text evidence="4">The sequence shown here is derived from an EMBL/GenBank/DDBJ whole genome shotgun (WGS) entry which is preliminary data.</text>
</comment>
<feature type="region of interest" description="Disordered" evidence="2">
    <location>
        <begin position="1"/>
        <end position="47"/>
    </location>
</feature>
<dbReference type="InterPro" id="IPR044034">
    <property type="entry name" value="NAC-like_UBA"/>
</dbReference>
<accession>A0A812VZE7</accession>
<feature type="compositionally biased region" description="Basic and acidic residues" evidence="2">
    <location>
        <begin position="14"/>
        <end position="30"/>
    </location>
</feature>
<dbReference type="InterPro" id="IPR052617">
    <property type="entry name" value="Huntingtin-int_K"/>
</dbReference>
<evidence type="ECO:0000256" key="1">
    <source>
        <dbReference type="SAM" id="Coils"/>
    </source>
</evidence>
<evidence type="ECO:0000256" key="2">
    <source>
        <dbReference type="SAM" id="MobiDB-lite"/>
    </source>
</evidence>
<gene>
    <name evidence="4" type="primary">HYPK</name>
    <name evidence="4" type="ORF">SPIL2461_LOCUS17391</name>
</gene>
<dbReference type="PANTHER" id="PTHR31184">
    <property type="entry name" value="HUNTINGTIN-INTERACTING PROTEIN K FAMILY MEMBER"/>
    <property type="match status" value="1"/>
</dbReference>
<dbReference type="Proteomes" id="UP000649617">
    <property type="component" value="Unassembled WGS sequence"/>
</dbReference>